<name>A0AAV3U170_9ALTE</name>
<keyword evidence="3" id="KW-1185">Reference proteome</keyword>
<organism evidence="2 3">
    <name type="scientific">Halioxenophilus aromaticivorans</name>
    <dbReference type="NCBI Taxonomy" id="1306992"/>
    <lineage>
        <taxon>Bacteria</taxon>
        <taxon>Pseudomonadati</taxon>
        <taxon>Pseudomonadota</taxon>
        <taxon>Gammaproteobacteria</taxon>
        <taxon>Alteromonadales</taxon>
        <taxon>Alteromonadaceae</taxon>
        <taxon>Halioxenophilus</taxon>
    </lineage>
</organism>
<proteinExistence type="predicted"/>
<evidence type="ECO:0000313" key="3">
    <source>
        <dbReference type="Proteomes" id="UP001409585"/>
    </source>
</evidence>
<sequence>MNIKRLLMLIPFILVSQQTLAEKLYICDLSCDSSGKLARQIAPKLKEGTIFSVVNIINYTANTYRVKVVRKPHGIELYTYQIVATTTKSRSAIADIEKAAIQFLKPYAIPSSVTPSAYDMLQSSSSKYGVALHLRNNLSLADRLKSFSSRIANRTGISDFDSKIEVEFGDGTVAEFEFDGLDSHKRWKFKYVPGSSRDYEGNEVPEQRQSVPGVYQFPSYSIQTSFIRYVDRMFGINTLSPTACSGSYVVECSFESNGEIKCVAKSFCR</sequence>
<keyword evidence="1" id="KW-0732">Signal</keyword>
<comment type="caution">
    <text evidence="2">The sequence shown here is derived from an EMBL/GenBank/DDBJ whole genome shotgun (WGS) entry which is preliminary data.</text>
</comment>
<dbReference type="Proteomes" id="UP001409585">
    <property type="component" value="Unassembled WGS sequence"/>
</dbReference>
<accession>A0AAV3U170</accession>
<reference evidence="3" key="1">
    <citation type="journal article" date="2019" name="Int. J. Syst. Evol. Microbiol.">
        <title>The Global Catalogue of Microorganisms (GCM) 10K type strain sequencing project: providing services to taxonomists for standard genome sequencing and annotation.</title>
        <authorList>
            <consortium name="The Broad Institute Genomics Platform"/>
            <consortium name="The Broad Institute Genome Sequencing Center for Infectious Disease"/>
            <person name="Wu L."/>
            <person name="Ma J."/>
        </authorList>
    </citation>
    <scope>NUCLEOTIDE SEQUENCE [LARGE SCALE GENOMIC DNA]</scope>
    <source>
        <strain evidence="3">JCM 19134</strain>
    </source>
</reference>
<gene>
    <name evidence="2" type="ORF">GCM10025791_16680</name>
</gene>
<dbReference type="AlphaFoldDB" id="A0AAV3U170"/>
<evidence type="ECO:0000313" key="2">
    <source>
        <dbReference type="EMBL" id="GAA4939171.1"/>
    </source>
</evidence>
<dbReference type="EMBL" id="BAABLX010000009">
    <property type="protein sequence ID" value="GAA4939171.1"/>
    <property type="molecule type" value="Genomic_DNA"/>
</dbReference>
<feature type="chain" id="PRO_5043708048" evidence="1">
    <location>
        <begin position="22"/>
        <end position="269"/>
    </location>
</feature>
<dbReference type="RefSeq" id="WP_345419987.1">
    <property type="nucleotide sequence ID" value="NZ_AP031496.1"/>
</dbReference>
<feature type="signal peptide" evidence="1">
    <location>
        <begin position="1"/>
        <end position="21"/>
    </location>
</feature>
<evidence type="ECO:0000256" key="1">
    <source>
        <dbReference type="SAM" id="SignalP"/>
    </source>
</evidence>
<protein>
    <submittedName>
        <fullName evidence="2">Uncharacterized protein</fullName>
    </submittedName>
</protein>